<evidence type="ECO:0000256" key="6">
    <source>
        <dbReference type="ARBA" id="ARBA00022801"/>
    </source>
</evidence>
<feature type="transmembrane region" description="Helical" evidence="9">
    <location>
        <begin position="73"/>
        <end position="92"/>
    </location>
</feature>
<comment type="pathway">
    <text evidence="9">Protein modification; lipoprotein biosynthesis (signal peptide cleavage).</text>
</comment>
<name>A0A975C5T2_9CAUL</name>
<evidence type="ECO:0000256" key="7">
    <source>
        <dbReference type="ARBA" id="ARBA00022989"/>
    </source>
</evidence>
<dbReference type="AlphaFoldDB" id="A0A975C5T2"/>
<proteinExistence type="inferred from homology"/>
<comment type="function">
    <text evidence="9">This protein specifically catalyzes the removal of signal peptides from prolipoproteins.</text>
</comment>
<feature type="active site" evidence="9">
    <location>
        <position position="143"/>
    </location>
</feature>
<comment type="subcellular location">
    <subcellularLocation>
        <location evidence="9">Cell membrane</location>
        <topology evidence="9">Multi-pass membrane protein</topology>
    </subcellularLocation>
</comment>
<keyword evidence="4 9" id="KW-0812">Transmembrane</keyword>
<dbReference type="EMBL" id="CP062222">
    <property type="protein sequence ID" value="QTC92107.1"/>
    <property type="molecule type" value="Genomic_DNA"/>
</dbReference>
<evidence type="ECO:0000313" key="11">
    <source>
        <dbReference type="EMBL" id="QTC92107.1"/>
    </source>
</evidence>
<comment type="caution">
    <text evidence="9">Lacks conserved residue(s) required for the propagation of feature annotation.</text>
</comment>
<dbReference type="Pfam" id="PF01252">
    <property type="entry name" value="Peptidase_A8"/>
    <property type="match status" value="1"/>
</dbReference>
<comment type="catalytic activity">
    <reaction evidence="9">
        <text>Release of signal peptides from bacterial membrane prolipoproteins. Hydrolyzes -Xaa-Yaa-Zaa-|-(S,diacylglyceryl)Cys-, in which Xaa is hydrophobic (preferably Leu), and Yaa (Ala or Ser) and Zaa (Gly or Ala) have small, neutral side chains.</text>
        <dbReference type="EC" id="3.4.23.36"/>
    </reaction>
</comment>
<sequence length="174" mass="17831">MITVFPARRGPGPLQATALALAAVAAAIDQAAKVLARARLETAVDLTPFLALRLGFNPGVTFGLFADAGAAGRWALSGVTLLIIGALLAWIWRTRSPLTAAAAGLLVGGASGNLIDRLRFGAVTDFIDLHWGDAHWPTFNLADAAIVCGVGLLLLTARGVNGEASSPIPGRSAL</sequence>
<dbReference type="GO" id="GO:0004190">
    <property type="term" value="F:aspartic-type endopeptidase activity"/>
    <property type="evidence" value="ECO:0007669"/>
    <property type="project" value="UniProtKB-UniRule"/>
</dbReference>
<keyword evidence="8 9" id="KW-0472">Membrane</keyword>
<evidence type="ECO:0000313" key="12">
    <source>
        <dbReference type="Proteomes" id="UP000663918"/>
    </source>
</evidence>
<protein>
    <recommendedName>
        <fullName evidence="9">Lipoprotein signal peptidase</fullName>
        <ecNumber evidence="9">3.4.23.36</ecNumber>
    </recommendedName>
    <alternativeName>
        <fullName evidence="9">Prolipoprotein signal peptidase</fullName>
    </alternativeName>
    <alternativeName>
        <fullName evidence="9">Signal peptidase II</fullName>
        <shortName evidence="9">SPase II</shortName>
    </alternativeName>
</protein>
<dbReference type="PANTHER" id="PTHR33695:SF1">
    <property type="entry name" value="LIPOPROTEIN SIGNAL PEPTIDASE"/>
    <property type="match status" value="1"/>
</dbReference>
<keyword evidence="6 9" id="KW-0378">Hydrolase</keyword>
<evidence type="ECO:0000256" key="8">
    <source>
        <dbReference type="ARBA" id="ARBA00023136"/>
    </source>
</evidence>
<keyword evidence="5 9" id="KW-0064">Aspartyl protease</keyword>
<feature type="active site" evidence="9">
    <location>
        <position position="125"/>
    </location>
</feature>
<dbReference type="GO" id="GO:0005886">
    <property type="term" value="C:plasma membrane"/>
    <property type="evidence" value="ECO:0007669"/>
    <property type="project" value="UniProtKB-SubCell"/>
</dbReference>
<accession>A0A975C5T2</accession>
<evidence type="ECO:0000256" key="3">
    <source>
        <dbReference type="ARBA" id="ARBA00022670"/>
    </source>
</evidence>
<evidence type="ECO:0000256" key="4">
    <source>
        <dbReference type="ARBA" id="ARBA00022692"/>
    </source>
</evidence>
<keyword evidence="2 9" id="KW-1003">Cell membrane</keyword>
<evidence type="ECO:0000256" key="9">
    <source>
        <dbReference type="HAMAP-Rule" id="MF_00161"/>
    </source>
</evidence>
<dbReference type="RefSeq" id="WP_207931407.1">
    <property type="nucleotide sequence ID" value="NZ_CP062222.1"/>
</dbReference>
<dbReference type="NCBIfam" id="TIGR00077">
    <property type="entry name" value="lspA"/>
    <property type="match status" value="1"/>
</dbReference>
<dbReference type="HAMAP" id="MF_00161">
    <property type="entry name" value="LspA"/>
    <property type="match status" value="1"/>
</dbReference>
<keyword evidence="7 9" id="KW-1133">Transmembrane helix</keyword>
<evidence type="ECO:0000256" key="2">
    <source>
        <dbReference type="ARBA" id="ARBA00022475"/>
    </source>
</evidence>
<comment type="similarity">
    <text evidence="1 9 10">Belongs to the peptidase A8 family.</text>
</comment>
<dbReference type="KEGG" id="bgoe:IFJ75_04125"/>
<dbReference type="PRINTS" id="PR00781">
    <property type="entry name" value="LIPOSIGPTASE"/>
</dbReference>
<dbReference type="EC" id="3.4.23.36" evidence="9"/>
<reference evidence="11" key="1">
    <citation type="submission" date="2020-09" db="EMBL/GenBank/DDBJ databases">
        <title>Brevundimonas sp. LVF2 isolated from a puddle in Goettingen, Germany.</title>
        <authorList>
            <person name="Friedrich I."/>
            <person name="Klassen A."/>
            <person name="Hannes N."/>
            <person name="Schneider D."/>
            <person name="Hertel R."/>
            <person name="Daniel R."/>
        </authorList>
    </citation>
    <scope>NUCLEOTIDE SEQUENCE</scope>
    <source>
        <strain evidence="11">LVF2</strain>
    </source>
</reference>
<gene>
    <name evidence="9 11" type="primary">lspA</name>
    <name evidence="11" type="ORF">IFJ75_04125</name>
</gene>
<organism evidence="11 12">
    <name type="scientific">Brevundimonas goettingensis</name>
    <dbReference type="NCBI Taxonomy" id="2774190"/>
    <lineage>
        <taxon>Bacteria</taxon>
        <taxon>Pseudomonadati</taxon>
        <taxon>Pseudomonadota</taxon>
        <taxon>Alphaproteobacteria</taxon>
        <taxon>Caulobacterales</taxon>
        <taxon>Caulobacteraceae</taxon>
        <taxon>Brevundimonas</taxon>
    </lineage>
</organism>
<dbReference type="PANTHER" id="PTHR33695">
    <property type="entry name" value="LIPOPROTEIN SIGNAL PEPTIDASE"/>
    <property type="match status" value="1"/>
</dbReference>
<dbReference type="GO" id="GO:0006508">
    <property type="term" value="P:proteolysis"/>
    <property type="evidence" value="ECO:0007669"/>
    <property type="project" value="UniProtKB-KW"/>
</dbReference>
<evidence type="ECO:0000256" key="10">
    <source>
        <dbReference type="RuleBase" id="RU004181"/>
    </source>
</evidence>
<keyword evidence="3 9" id="KW-0645">Protease</keyword>
<evidence type="ECO:0000256" key="5">
    <source>
        <dbReference type="ARBA" id="ARBA00022750"/>
    </source>
</evidence>
<dbReference type="Proteomes" id="UP000663918">
    <property type="component" value="Chromosome"/>
</dbReference>
<keyword evidence="12" id="KW-1185">Reference proteome</keyword>
<dbReference type="InterPro" id="IPR001872">
    <property type="entry name" value="Peptidase_A8"/>
</dbReference>
<evidence type="ECO:0000256" key="1">
    <source>
        <dbReference type="ARBA" id="ARBA00006139"/>
    </source>
</evidence>